<keyword evidence="9 11" id="KW-0505">Motor protein</keyword>
<feature type="compositionally biased region" description="Basic and acidic residues" evidence="12">
    <location>
        <begin position="972"/>
        <end position="982"/>
    </location>
</feature>
<organism evidence="15">
    <name type="scientific">Ascaris suum</name>
    <name type="common">Pig roundworm</name>
    <name type="synonym">Ascaris lumbricoides</name>
    <dbReference type="NCBI Taxonomy" id="6253"/>
    <lineage>
        <taxon>Eukaryota</taxon>
        <taxon>Metazoa</taxon>
        <taxon>Ecdysozoa</taxon>
        <taxon>Nematoda</taxon>
        <taxon>Chromadorea</taxon>
        <taxon>Rhabditida</taxon>
        <taxon>Spirurina</taxon>
        <taxon>Ascaridomorpha</taxon>
        <taxon>Ascaridoidea</taxon>
        <taxon>Ascarididae</taxon>
        <taxon>Ascaris</taxon>
    </lineage>
</organism>
<dbReference type="Pfam" id="PF02736">
    <property type="entry name" value="Myosin_N"/>
    <property type="match status" value="1"/>
</dbReference>
<evidence type="ECO:0000256" key="7">
    <source>
        <dbReference type="ARBA" id="ARBA00022860"/>
    </source>
</evidence>
<feature type="binding site" evidence="11">
    <location>
        <begin position="157"/>
        <end position="164"/>
    </location>
    <ligand>
        <name>ATP</name>
        <dbReference type="ChEBI" id="CHEBI:30616"/>
    </ligand>
</feature>
<feature type="compositionally biased region" description="Polar residues" evidence="12">
    <location>
        <begin position="989"/>
        <end position="998"/>
    </location>
</feature>
<dbReference type="Gene3D" id="6.10.220.10">
    <property type="match status" value="1"/>
</dbReference>
<dbReference type="Gene3D" id="1.10.10.820">
    <property type="match status" value="1"/>
</dbReference>
<dbReference type="SUPFAM" id="SSF52540">
    <property type="entry name" value="P-loop containing nucleoside triphosphate hydrolases"/>
    <property type="match status" value="1"/>
</dbReference>
<evidence type="ECO:0000256" key="9">
    <source>
        <dbReference type="ARBA" id="ARBA00023175"/>
    </source>
</evidence>
<keyword evidence="5 11" id="KW-0547">Nucleotide-binding</keyword>
<dbReference type="Pfam" id="PF16521">
    <property type="entry name" value="Myosin-VI_CBD"/>
    <property type="match status" value="1"/>
</dbReference>
<evidence type="ECO:0000256" key="1">
    <source>
        <dbReference type="ARBA" id="ARBA00004496"/>
    </source>
</evidence>
<evidence type="ECO:0000256" key="4">
    <source>
        <dbReference type="ARBA" id="ARBA00022553"/>
    </source>
</evidence>
<evidence type="ECO:0000259" key="13">
    <source>
        <dbReference type="PROSITE" id="PS51456"/>
    </source>
</evidence>
<comment type="subcellular location">
    <subcellularLocation>
        <location evidence="1">Cytoplasm</location>
    </subcellularLocation>
</comment>
<evidence type="ECO:0000259" key="14">
    <source>
        <dbReference type="PROSITE" id="PS51844"/>
    </source>
</evidence>
<dbReference type="InterPro" id="IPR049016">
    <property type="entry name" value="MYO6_lever"/>
</dbReference>
<dbReference type="GO" id="GO:0005886">
    <property type="term" value="C:plasma membrane"/>
    <property type="evidence" value="ECO:0007669"/>
    <property type="project" value="TreeGrafter"/>
</dbReference>
<dbReference type="GO" id="GO:0051015">
    <property type="term" value="F:actin filament binding"/>
    <property type="evidence" value="ECO:0007669"/>
    <property type="project" value="InterPro"/>
</dbReference>
<evidence type="ECO:0000256" key="2">
    <source>
        <dbReference type="ARBA" id="ARBA00008314"/>
    </source>
</evidence>
<dbReference type="GO" id="GO:0007015">
    <property type="term" value="P:actin filament organization"/>
    <property type="evidence" value="ECO:0007669"/>
    <property type="project" value="TreeGrafter"/>
</dbReference>
<dbReference type="Gene3D" id="3.40.850.10">
    <property type="entry name" value="Kinesin motor domain"/>
    <property type="match status" value="1"/>
</dbReference>
<protein>
    <submittedName>
        <fullName evidence="15">Myosin-VI</fullName>
    </submittedName>
</protein>
<dbReference type="GO" id="GO:0000146">
    <property type="term" value="F:microfilament motor activity"/>
    <property type="evidence" value="ECO:0007669"/>
    <property type="project" value="TreeGrafter"/>
</dbReference>
<dbReference type="PANTHER" id="PTHR13140">
    <property type="entry name" value="MYOSIN"/>
    <property type="match status" value="1"/>
</dbReference>
<dbReference type="Pfam" id="PF00063">
    <property type="entry name" value="Myosin_head"/>
    <property type="match status" value="1"/>
</dbReference>
<dbReference type="Gene3D" id="3.30.70.1590">
    <property type="match status" value="1"/>
</dbReference>
<dbReference type="GO" id="GO:0016459">
    <property type="term" value="C:myosin complex"/>
    <property type="evidence" value="ECO:0007669"/>
    <property type="project" value="UniProtKB-KW"/>
</dbReference>
<dbReference type="PROSITE" id="PS51844">
    <property type="entry name" value="SH3_LIKE"/>
    <property type="match status" value="1"/>
</dbReference>
<feature type="compositionally biased region" description="Basic and acidic residues" evidence="12">
    <location>
        <begin position="938"/>
        <end position="963"/>
    </location>
</feature>
<evidence type="ECO:0000256" key="10">
    <source>
        <dbReference type="ARBA" id="ARBA00023203"/>
    </source>
</evidence>
<dbReference type="PANTHER" id="PTHR13140:SF745">
    <property type="entry name" value="UNCONVENTIONAL MYOSIN-VI"/>
    <property type="match status" value="1"/>
</dbReference>
<dbReference type="CDD" id="cd01382">
    <property type="entry name" value="MYSc_Myo6"/>
    <property type="match status" value="1"/>
</dbReference>
<dbReference type="InterPro" id="IPR027417">
    <property type="entry name" value="P-loop_NTPase"/>
</dbReference>
<evidence type="ECO:0000256" key="3">
    <source>
        <dbReference type="ARBA" id="ARBA00022490"/>
    </source>
</evidence>
<sequence length="1235" mass="142045">MNMMLPGSEMSGNVWIPDPVDGFVIGRVIDIRTDSLTVQTTNASQPTLVRYDDVFPAEDDYQKDFEDNCSLMYLNEATLLHNCRQRYLRKQFYTYVANILIAINPYEQLTDLYDTNTMENYRGKSIGALPPHIFAIADNSYRDMLRMRQSQSIIISGESGAGKTESQKQVLRYLCHSYGESDGSVEQRLLETNPILESFGNAKTVRNNNSSRFGKFVEVHFGKKPTIAGGLVSHYLLEKSRICGQNAAERNYHIFYQLIAGADEQLWNRLRLQSLDTYSYLNKGCAQFFASVESHNKIPAFRRGQMDTDLSDVVVDDYDDFGRLVSAFSKLGLSSEQVDHVFECVAAVLHLGNIHFSEKVDDFRGKCAIDSASEPSLSNASFLLGVDGGDLRRELLTRVMQPTKGGAKGTLYLVPLKMSEACAARDALAKAIYSRLFDQIVSWINSSIPFTESATYIGVLDAAGFEFFSVNSFEQFCINFSNEKLQHFFNECILRNEQDLYMREGLRFERVKYSDNQECIDLFERKPNGLFILLDDEARLPRPSCKHFTAGVHQAHRNHALLAAPRLSKIREQRAMQDDEGFVVRHYAAPVCYDTRLFLEKNSDSLHVSLNSLMEQSTNPLIATLFHRTDLPTNAPKSASSSKKLLAESVSRKFRLQLDILIDKLRRTGTHFVRCIKPNSEMTAGKFDGAAIMDQLKCAGMASVVRVMQAGFPSRTSFGGIFEHYRALLPHQLARLDPRLFCKCLFHALGLNENDFAFGLTKAFFRAGKFAQFDQMLHQDKDEMLRLVTLAESWLYRARWRKLQYGVLCAIKLQLKIKYRNEQLLKIQSHVRGLIARRTHRPRIMCLTRVRALTNNINEMTAVLKELSMENQLKWTPQLEAMKENIELLVTDIKRDPLMPRETVTTRYEGLVRDAETLLLALRKQVSDDEQDRIQRMEEEMGAEKEKERLRQQNEEGEGRKQVQEQQNRRQFQKEEKQKNENIQETLRGETTPSLTSYENEKQKGVDVAQSGITLGKLEINEQQHSQSAVVCDRNKTCNLDLTKWKYVDLRNAIMSSKDAEFSALCKREYHRRVRAYYEWKQKNASRRRQIYDPRLSIRTPEILNNEPAVSKENNLLHSQEKDFIERAQRFFKVPLSSATSEQRELLTRLNGSPLPYDGVWYGHFDGRWIRREMIVRDKDGAILRTAEDDEWRTCATPLEHTLLTRHKGAEITAHQFDSAWEGHGGRHFDYRTRV</sequence>
<dbReference type="Gene3D" id="1.20.120.720">
    <property type="entry name" value="Myosin VI head, motor domain, U50 subdomain"/>
    <property type="match status" value="1"/>
</dbReference>
<dbReference type="EMBL" id="JI165021">
    <property type="protein sequence ID" value="ADY40738.1"/>
    <property type="molecule type" value="mRNA"/>
</dbReference>
<dbReference type="Gene3D" id="1.20.58.530">
    <property type="match status" value="1"/>
</dbReference>
<evidence type="ECO:0000256" key="11">
    <source>
        <dbReference type="PROSITE-ProRule" id="PRU00782"/>
    </source>
</evidence>
<evidence type="ECO:0000256" key="8">
    <source>
        <dbReference type="ARBA" id="ARBA00023123"/>
    </source>
</evidence>
<dbReference type="GO" id="GO:0005516">
    <property type="term" value="F:calmodulin binding"/>
    <property type="evidence" value="ECO:0007669"/>
    <property type="project" value="UniProtKB-KW"/>
</dbReference>
<dbReference type="Gene3D" id="2.30.30.360">
    <property type="entry name" value="Myosin S1 fragment, N-terminal"/>
    <property type="match status" value="1"/>
</dbReference>
<dbReference type="GO" id="GO:0005524">
    <property type="term" value="F:ATP binding"/>
    <property type="evidence" value="ECO:0007669"/>
    <property type="project" value="UniProtKB-UniRule"/>
</dbReference>
<dbReference type="GO" id="GO:0030139">
    <property type="term" value="C:endocytic vesicle"/>
    <property type="evidence" value="ECO:0007669"/>
    <property type="project" value="TreeGrafter"/>
</dbReference>
<dbReference type="InterPro" id="IPR004009">
    <property type="entry name" value="SH3_Myosin"/>
</dbReference>
<evidence type="ECO:0000256" key="6">
    <source>
        <dbReference type="ARBA" id="ARBA00022840"/>
    </source>
</evidence>
<dbReference type="InterPro" id="IPR036961">
    <property type="entry name" value="Kinesin_motor_dom_sf"/>
</dbReference>
<feature type="region of interest" description="Disordered" evidence="12">
    <location>
        <begin position="938"/>
        <end position="1005"/>
    </location>
</feature>
<dbReference type="InterPro" id="IPR001609">
    <property type="entry name" value="Myosin_head_motor_dom-like"/>
</dbReference>
<keyword evidence="10 11" id="KW-0009">Actin-binding</keyword>
<dbReference type="InterPro" id="IPR008989">
    <property type="entry name" value="Myosin_S1_N"/>
</dbReference>
<dbReference type="Pfam" id="PF21521">
    <property type="entry name" value="MYO6_lever"/>
    <property type="match status" value="1"/>
</dbReference>
<dbReference type="GO" id="GO:0030048">
    <property type="term" value="P:actin filament-based movement"/>
    <property type="evidence" value="ECO:0007669"/>
    <property type="project" value="TreeGrafter"/>
</dbReference>
<dbReference type="CDD" id="cd21759">
    <property type="entry name" value="CBD_MYO6-like"/>
    <property type="match status" value="1"/>
</dbReference>
<feature type="region of interest" description="Actin-binding" evidence="11">
    <location>
        <begin position="658"/>
        <end position="680"/>
    </location>
</feature>
<name>F1KS84_ASCSU</name>
<reference evidence="15" key="1">
    <citation type="journal article" date="2011" name="Genome Res.">
        <title>Deep small RNA sequencing from the nematode Ascaris reveals conservation, functional diversification, and novel developmental profiles.</title>
        <authorList>
            <person name="Wang J."/>
            <person name="Czech B."/>
            <person name="Crunk A."/>
            <person name="Wallace A."/>
            <person name="Mitreva M."/>
            <person name="Hannon G.J."/>
            <person name="Davis R.E."/>
        </authorList>
    </citation>
    <scope>NUCLEOTIDE SEQUENCE</scope>
</reference>
<keyword evidence="6 11" id="KW-0067">ATP-binding</keyword>
<feature type="domain" description="Myosin motor" evidence="13">
    <location>
        <begin position="63"/>
        <end position="778"/>
    </location>
</feature>
<dbReference type="InterPro" id="IPR036114">
    <property type="entry name" value="MYSc_Myo6"/>
</dbReference>
<keyword evidence="3" id="KW-0963">Cytoplasm</keyword>
<dbReference type="PROSITE" id="PS51456">
    <property type="entry name" value="MYOSIN_MOTOR"/>
    <property type="match status" value="1"/>
</dbReference>
<dbReference type="PROSITE" id="PS50096">
    <property type="entry name" value="IQ"/>
    <property type="match status" value="1"/>
</dbReference>
<keyword evidence="7" id="KW-0112">Calmodulin-binding</keyword>
<evidence type="ECO:0000256" key="12">
    <source>
        <dbReference type="SAM" id="MobiDB-lite"/>
    </source>
</evidence>
<keyword evidence="4" id="KW-0597">Phosphoprotein</keyword>
<feature type="domain" description="Myosin N-terminal SH3-like" evidence="14">
    <location>
        <begin position="9"/>
        <end position="59"/>
    </location>
</feature>
<comment type="similarity">
    <text evidence="2 11">Belongs to the TRAFAC class myosin-kinesin ATPase superfamily. Myosin family.</text>
</comment>
<dbReference type="SMART" id="SM00242">
    <property type="entry name" value="MYSc"/>
    <property type="match status" value="1"/>
</dbReference>
<accession>F1KS84</accession>
<dbReference type="AlphaFoldDB" id="F1KS84"/>
<evidence type="ECO:0000313" key="15">
    <source>
        <dbReference type="EMBL" id="ADY40738.1"/>
    </source>
</evidence>
<dbReference type="InterPro" id="IPR032412">
    <property type="entry name" value="Myosin-VI_CBD"/>
</dbReference>
<keyword evidence="8 11" id="KW-0518">Myosin</keyword>
<dbReference type="PRINTS" id="PR00193">
    <property type="entry name" value="MYOSINHEAVY"/>
</dbReference>
<evidence type="ECO:0000256" key="5">
    <source>
        <dbReference type="ARBA" id="ARBA00022741"/>
    </source>
</evidence>
<proteinExistence type="evidence at transcript level"/>